<dbReference type="OrthoDB" id="27298at2759"/>
<sequence>MLHKCSLCCPCRCWNSLNTSCCCNLLRSSRKWICASRSHQARRAVDDYLHCLERGWSTSAKISDFLRRSLQPQTRQRPRNF</sequence>
<proteinExistence type="predicted"/>
<organism evidence="1 2">
    <name type="scientific">Tetracentron sinense</name>
    <name type="common">Spur-leaf</name>
    <dbReference type="NCBI Taxonomy" id="13715"/>
    <lineage>
        <taxon>Eukaryota</taxon>
        <taxon>Viridiplantae</taxon>
        <taxon>Streptophyta</taxon>
        <taxon>Embryophyta</taxon>
        <taxon>Tracheophyta</taxon>
        <taxon>Spermatophyta</taxon>
        <taxon>Magnoliopsida</taxon>
        <taxon>Trochodendrales</taxon>
        <taxon>Trochodendraceae</taxon>
        <taxon>Tetracentron</taxon>
    </lineage>
</organism>
<name>A0A835DJV5_TETSI</name>
<protein>
    <submittedName>
        <fullName evidence="1">Uncharacterized protein</fullName>
    </submittedName>
</protein>
<dbReference type="AlphaFoldDB" id="A0A835DJV5"/>
<evidence type="ECO:0000313" key="2">
    <source>
        <dbReference type="Proteomes" id="UP000655225"/>
    </source>
</evidence>
<gene>
    <name evidence="1" type="ORF">HHK36_006059</name>
</gene>
<reference evidence="1 2" key="1">
    <citation type="submission" date="2020-04" db="EMBL/GenBank/DDBJ databases">
        <title>Plant Genome Project.</title>
        <authorList>
            <person name="Zhang R.-G."/>
        </authorList>
    </citation>
    <scope>NUCLEOTIDE SEQUENCE [LARGE SCALE GENOMIC DNA]</scope>
    <source>
        <strain evidence="1">YNK0</strain>
        <tissue evidence="1">Leaf</tissue>
    </source>
</reference>
<dbReference type="Proteomes" id="UP000655225">
    <property type="component" value="Unassembled WGS sequence"/>
</dbReference>
<comment type="caution">
    <text evidence="1">The sequence shown here is derived from an EMBL/GenBank/DDBJ whole genome shotgun (WGS) entry which is preliminary data.</text>
</comment>
<evidence type="ECO:0000313" key="1">
    <source>
        <dbReference type="EMBL" id="KAF8406938.1"/>
    </source>
</evidence>
<accession>A0A835DJV5</accession>
<dbReference type="EMBL" id="JABCRI010000004">
    <property type="protein sequence ID" value="KAF8406938.1"/>
    <property type="molecule type" value="Genomic_DNA"/>
</dbReference>
<keyword evidence="2" id="KW-1185">Reference proteome</keyword>